<protein>
    <submittedName>
        <fullName evidence="2">Uncharacterized protein</fullName>
    </submittedName>
</protein>
<dbReference type="Proteomes" id="UP001160148">
    <property type="component" value="Unassembled WGS sequence"/>
</dbReference>
<gene>
    <name evidence="2" type="ORF">MEUPH1_LOCUS4796</name>
</gene>
<name>A0AAV0VV20_9HEMI</name>
<evidence type="ECO:0000256" key="1">
    <source>
        <dbReference type="SAM" id="MobiDB-lite"/>
    </source>
</evidence>
<dbReference type="EMBL" id="CARXXK010000001">
    <property type="protein sequence ID" value="CAI6348084.1"/>
    <property type="molecule type" value="Genomic_DNA"/>
</dbReference>
<accession>A0AAV0VV20</accession>
<keyword evidence="3" id="KW-1185">Reference proteome</keyword>
<evidence type="ECO:0000313" key="2">
    <source>
        <dbReference type="EMBL" id="CAI6348084.1"/>
    </source>
</evidence>
<proteinExistence type="predicted"/>
<reference evidence="2 3" key="1">
    <citation type="submission" date="2023-01" db="EMBL/GenBank/DDBJ databases">
        <authorList>
            <person name="Whitehead M."/>
        </authorList>
    </citation>
    <scope>NUCLEOTIDE SEQUENCE [LARGE SCALE GENOMIC DNA]</scope>
</reference>
<feature type="region of interest" description="Disordered" evidence="1">
    <location>
        <begin position="1"/>
        <end position="36"/>
    </location>
</feature>
<evidence type="ECO:0000313" key="3">
    <source>
        <dbReference type="Proteomes" id="UP001160148"/>
    </source>
</evidence>
<organism evidence="2 3">
    <name type="scientific">Macrosiphum euphorbiae</name>
    <name type="common">potato aphid</name>
    <dbReference type="NCBI Taxonomy" id="13131"/>
    <lineage>
        <taxon>Eukaryota</taxon>
        <taxon>Metazoa</taxon>
        <taxon>Ecdysozoa</taxon>
        <taxon>Arthropoda</taxon>
        <taxon>Hexapoda</taxon>
        <taxon>Insecta</taxon>
        <taxon>Pterygota</taxon>
        <taxon>Neoptera</taxon>
        <taxon>Paraneoptera</taxon>
        <taxon>Hemiptera</taxon>
        <taxon>Sternorrhyncha</taxon>
        <taxon>Aphidomorpha</taxon>
        <taxon>Aphidoidea</taxon>
        <taxon>Aphididae</taxon>
        <taxon>Macrosiphini</taxon>
        <taxon>Macrosiphum</taxon>
    </lineage>
</organism>
<comment type="caution">
    <text evidence="2">The sequence shown here is derived from an EMBL/GenBank/DDBJ whole genome shotgun (WGS) entry which is preliminary data.</text>
</comment>
<dbReference type="AlphaFoldDB" id="A0AAV0VV20"/>
<sequence>MLPIRLPNTILASRRQQPPTPSPTEPKVQVRPLTKDSLETRQHVSTSVGYGYQTRNKVSVLDGSVLPSKFEPFPSELYGMPLEEIDNFIFDEVSEI</sequence>